<gene>
    <name evidence="2" type="ORF">HSBAA_46210</name>
</gene>
<dbReference type="EMBL" id="AP019514">
    <property type="protein sequence ID" value="BBI63315.1"/>
    <property type="molecule type" value="Genomic_DNA"/>
</dbReference>
<dbReference type="Proteomes" id="UP000320231">
    <property type="component" value="Chromosome"/>
</dbReference>
<feature type="region of interest" description="Disordered" evidence="1">
    <location>
        <begin position="46"/>
        <end position="72"/>
    </location>
</feature>
<dbReference type="AlphaFoldDB" id="A0A455UBA3"/>
<evidence type="ECO:0000256" key="1">
    <source>
        <dbReference type="SAM" id="MobiDB-lite"/>
    </source>
</evidence>
<accession>A0A455UBA3</accession>
<evidence type="ECO:0008006" key="4">
    <source>
        <dbReference type="Google" id="ProtNLM"/>
    </source>
</evidence>
<protein>
    <recommendedName>
        <fullName evidence="4">D-isomer specific 2-hydroxyacid dehydrogenase catalytic domain-containing protein</fullName>
    </recommendedName>
</protein>
<organism evidence="2 3">
    <name type="scientific">Vreelandella sulfidaeris</name>
    <dbReference type="NCBI Taxonomy" id="115553"/>
    <lineage>
        <taxon>Bacteria</taxon>
        <taxon>Pseudomonadati</taxon>
        <taxon>Pseudomonadota</taxon>
        <taxon>Gammaproteobacteria</taxon>
        <taxon>Oceanospirillales</taxon>
        <taxon>Halomonadaceae</taxon>
        <taxon>Vreelandella</taxon>
    </lineage>
</organism>
<name>A0A455UBA3_9GAMM</name>
<dbReference type="Gene3D" id="3.40.50.720">
    <property type="entry name" value="NAD(P)-binding Rossmann-like Domain"/>
    <property type="match status" value="1"/>
</dbReference>
<evidence type="ECO:0000313" key="2">
    <source>
        <dbReference type="EMBL" id="BBI63315.1"/>
    </source>
</evidence>
<proteinExistence type="predicted"/>
<dbReference type="KEGG" id="hsr:HSBAA_46210"/>
<sequence length="72" mass="7892">MKIAIPDDYQDCVRSLDAFNQLEGHDVTIYHDTLTDLNALSAFSGRRGVSADSGTHPDHRRAVGALTQPESH</sequence>
<reference evidence="2 3" key="1">
    <citation type="journal article" date="2019" name="Microbiol. Resour. Announc.">
        <title>Complete Genome Sequence of Halomonas sulfidaeris Strain Esulfide1 Isolated from a Metal Sulfide Rock at a Depth of 2,200 Meters, Obtained Using Nanopore Sequencing.</title>
        <authorList>
            <person name="Saito M."/>
            <person name="Nishigata A."/>
            <person name="Galipon J."/>
            <person name="Arakawa K."/>
        </authorList>
    </citation>
    <scope>NUCLEOTIDE SEQUENCE [LARGE SCALE GENOMIC DNA]</scope>
    <source>
        <strain evidence="2 3">ATCC BAA-803</strain>
    </source>
</reference>
<evidence type="ECO:0000313" key="3">
    <source>
        <dbReference type="Proteomes" id="UP000320231"/>
    </source>
</evidence>